<evidence type="ECO:0000313" key="1">
    <source>
        <dbReference type="EMBL" id="GAI79560.1"/>
    </source>
</evidence>
<reference evidence="1" key="1">
    <citation type="journal article" date="2014" name="Front. Microbiol.">
        <title>High frequency of phylogenetically diverse reductive dehalogenase-homologous genes in deep subseafloor sedimentary metagenomes.</title>
        <authorList>
            <person name="Kawai M."/>
            <person name="Futagami T."/>
            <person name="Toyoda A."/>
            <person name="Takaki Y."/>
            <person name="Nishi S."/>
            <person name="Hori S."/>
            <person name="Arai W."/>
            <person name="Tsubouchi T."/>
            <person name="Morono Y."/>
            <person name="Uchiyama I."/>
            <person name="Ito T."/>
            <person name="Fujiyama A."/>
            <person name="Inagaki F."/>
            <person name="Takami H."/>
        </authorList>
    </citation>
    <scope>NUCLEOTIDE SEQUENCE</scope>
    <source>
        <strain evidence="1">Expedition CK06-06</strain>
    </source>
</reference>
<gene>
    <name evidence="1" type="ORF">S12H4_14071</name>
</gene>
<feature type="non-terminal residue" evidence="1">
    <location>
        <position position="1"/>
    </location>
</feature>
<dbReference type="AlphaFoldDB" id="X1SW56"/>
<accession>X1SW56</accession>
<organism evidence="1">
    <name type="scientific">marine sediment metagenome</name>
    <dbReference type="NCBI Taxonomy" id="412755"/>
    <lineage>
        <taxon>unclassified sequences</taxon>
        <taxon>metagenomes</taxon>
        <taxon>ecological metagenomes</taxon>
    </lineage>
</organism>
<sequence>ENISKYLNYTAPKKKENGKDLSEIDYTKTEV</sequence>
<proteinExistence type="predicted"/>
<dbReference type="EMBL" id="BARW01006699">
    <property type="protein sequence ID" value="GAI79560.1"/>
    <property type="molecule type" value="Genomic_DNA"/>
</dbReference>
<protein>
    <submittedName>
        <fullName evidence="1">Uncharacterized protein</fullName>
    </submittedName>
</protein>
<name>X1SW56_9ZZZZ</name>
<comment type="caution">
    <text evidence="1">The sequence shown here is derived from an EMBL/GenBank/DDBJ whole genome shotgun (WGS) entry which is preliminary data.</text>
</comment>